<organism evidence="2 3">
    <name type="scientific">Cichlidogyrus casuarinus</name>
    <dbReference type="NCBI Taxonomy" id="1844966"/>
    <lineage>
        <taxon>Eukaryota</taxon>
        <taxon>Metazoa</taxon>
        <taxon>Spiralia</taxon>
        <taxon>Lophotrochozoa</taxon>
        <taxon>Platyhelminthes</taxon>
        <taxon>Monogenea</taxon>
        <taxon>Monopisthocotylea</taxon>
        <taxon>Dactylogyridea</taxon>
        <taxon>Ancyrocephalidae</taxon>
        <taxon>Cichlidogyrus</taxon>
    </lineage>
</organism>
<evidence type="ECO:0000313" key="3">
    <source>
        <dbReference type="Proteomes" id="UP001626550"/>
    </source>
</evidence>
<dbReference type="AlphaFoldDB" id="A0ABD2Q0Q3"/>
<gene>
    <name evidence="2" type="ORF">Ciccas_008214</name>
</gene>
<keyword evidence="3" id="KW-1185">Reference proteome</keyword>
<feature type="region of interest" description="Disordered" evidence="1">
    <location>
        <begin position="175"/>
        <end position="196"/>
    </location>
</feature>
<feature type="non-terminal residue" evidence="2">
    <location>
        <position position="1"/>
    </location>
</feature>
<evidence type="ECO:0000313" key="2">
    <source>
        <dbReference type="EMBL" id="KAL3313189.1"/>
    </source>
</evidence>
<protein>
    <submittedName>
        <fullName evidence="2">Uncharacterized protein</fullName>
    </submittedName>
</protein>
<proteinExistence type="predicted"/>
<evidence type="ECO:0000256" key="1">
    <source>
        <dbReference type="SAM" id="MobiDB-lite"/>
    </source>
</evidence>
<accession>A0ABD2Q0Q3</accession>
<sequence length="443" mass="49571">YLCMLGVLRGFGHAAEPSTLNFGVFLGPLDQWLSEVATQDRLLRLLSLFTPDSRVVTGAANNPTALTICIFRPMTKLRDFAIPIAQAPMRTAQQSTTSFLNSTLTAPLPSTLDLDSGCTATAFFATSEQKGSPTKQVYRRLAPKVNIYSILLDKLHAPDPSSHFHRFRVSSQQFRAEQSLREKRSKRKRVSRVSPEGMDSVTRASLLGALLTAARLDPRGLGSELLECLINAFPPNTSLHATVAKVITNLARHTQQSTPALLPILMRFAFKRGLQAMLDHRALISLLHKETEVAQCAYLLLNQMMLPPSVDTGTLWQQGNYSYGLAGIDWVTVSNPRALDIWLEAMLLQNTEDAIAWPLDRWYGDKTHKSFVHLDRALSLLQQKDFVAAGNAFAQLRPEEERFSRAYRKALIHCHRELSNWTELQHMLDPPQQGDSEVTMILQ</sequence>
<dbReference type="EMBL" id="JBJKFK010001404">
    <property type="protein sequence ID" value="KAL3313189.1"/>
    <property type="molecule type" value="Genomic_DNA"/>
</dbReference>
<comment type="caution">
    <text evidence="2">The sequence shown here is derived from an EMBL/GenBank/DDBJ whole genome shotgun (WGS) entry which is preliminary data.</text>
</comment>
<name>A0ABD2Q0Q3_9PLAT</name>
<reference evidence="2 3" key="1">
    <citation type="submission" date="2024-11" db="EMBL/GenBank/DDBJ databases">
        <title>Adaptive evolution of stress response genes in parasites aligns with host niche diversity.</title>
        <authorList>
            <person name="Hahn C."/>
            <person name="Resl P."/>
        </authorList>
    </citation>
    <scope>NUCLEOTIDE SEQUENCE [LARGE SCALE GENOMIC DNA]</scope>
    <source>
        <strain evidence="2">EGGRZ-B1_66</strain>
        <tissue evidence="2">Body</tissue>
    </source>
</reference>
<dbReference type="Proteomes" id="UP001626550">
    <property type="component" value="Unassembled WGS sequence"/>
</dbReference>